<feature type="region of interest" description="Disordered" evidence="1">
    <location>
        <begin position="103"/>
        <end position="227"/>
    </location>
</feature>
<feature type="non-terminal residue" evidence="2">
    <location>
        <position position="1"/>
    </location>
</feature>
<evidence type="ECO:0000313" key="2">
    <source>
        <dbReference type="EMBL" id="EMD30410.1"/>
    </source>
</evidence>
<evidence type="ECO:0000313" key="3">
    <source>
        <dbReference type="Proteomes" id="UP000016930"/>
    </source>
</evidence>
<sequence length="227" mass="24015">MSSQIPSFDENRAARRGVRVDRRARVADWLVVGARRPSDASSAARSWIVRCAALCLSCALHACVARRLVLSSLAPPVLVRARIAQLAAVAVPRPLLAHGSADFASETQCSPTQSTRIASALRARSPSMPASRRTDNALAAAHSACSSGSARPRVTSAPAIPPTPAPFAPHRPPTNSVPATPARRDSIKSVAHLDMHPPPFHSNKFLQPAASPSPHPSMYTPRAAFPT</sequence>
<feature type="compositionally biased region" description="Low complexity" evidence="1">
    <location>
        <begin position="118"/>
        <end position="150"/>
    </location>
</feature>
<keyword evidence="3" id="KW-1185">Reference proteome</keyword>
<feature type="compositionally biased region" description="Pro residues" evidence="1">
    <location>
        <begin position="159"/>
        <end position="172"/>
    </location>
</feature>
<gene>
    <name evidence="2" type="ORF">CERSUDRAFT_101411</name>
</gene>
<feature type="compositionally biased region" description="Polar residues" evidence="1">
    <location>
        <begin position="105"/>
        <end position="117"/>
    </location>
</feature>
<evidence type="ECO:0000256" key="1">
    <source>
        <dbReference type="SAM" id="MobiDB-lite"/>
    </source>
</evidence>
<dbReference type="EMBL" id="KB446184">
    <property type="protein sequence ID" value="EMD30410.1"/>
    <property type="molecule type" value="Genomic_DNA"/>
</dbReference>
<dbReference type="HOGENOM" id="CLU_1227324_0_0_1"/>
<dbReference type="AlphaFoldDB" id="M2QEI2"/>
<reference evidence="2 3" key="1">
    <citation type="journal article" date="2012" name="Proc. Natl. Acad. Sci. U.S.A.">
        <title>Comparative genomics of Ceriporiopsis subvermispora and Phanerochaete chrysosporium provide insight into selective ligninolysis.</title>
        <authorList>
            <person name="Fernandez-Fueyo E."/>
            <person name="Ruiz-Duenas F.J."/>
            <person name="Ferreira P."/>
            <person name="Floudas D."/>
            <person name="Hibbett D.S."/>
            <person name="Canessa P."/>
            <person name="Larrondo L.F."/>
            <person name="James T.Y."/>
            <person name="Seelenfreund D."/>
            <person name="Lobos S."/>
            <person name="Polanco R."/>
            <person name="Tello M."/>
            <person name="Honda Y."/>
            <person name="Watanabe T."/>
            <person name="Watanabe T."/>
            <person name="Ryu J.S."/>
            <person name="Kubicek C.P."/>
            <person name="Schmoll M."/>
            <person name="Gaskell J."/>
            <person name="Hammel K.E."/>
            <person name="St John F.J."/>
            <person name="Vanden Wymelenberg A."/>
            <person name="Sabat G."/>
            <person name="Splinter BonDurant S."/>
            <person name="Syed K."/>
            <person name="Yadav J.S."/>
            <person name="Doddapaneni H."/>
            <person name="Subramanian V."/>
            <person name="Lavin J.L."/>
            <person name="Oguiza J.A."/>
            <person name="Perez G."/>
            <person name="Pisabarro A.G."/>
            <person name="Ramirez L."/>
            <person name="Santoyo F."/>
            <person name="Master E."/>
            <person name="Coutinho P.M."/>
            <person name="Henrissat B."/>
            <person name="Lombard V."/>
            <person name="Magnuson J.K."/>
            <person name="Kuees U."/>
            <person name="Hori C."/>
            <person name="Igarashi K."/>
            <person name="Samejima M."/>
            <person name="Held B.W."/>
            <person name="Barry K.W."/>
            <person name="LaButti K.M."/>
            <person name="Lapidus A."/>
            <person name="Lindquist E.A."/>
            <person name="Lucas S.M."/>
            <person name="Riley R."/>
            <person name="Salamov A.A."/>
            <person name="Hoffmeister D."/>
            <person name="Schwenk D."/>
            <person name="Hadar Y."/>
            <person name="Yarden O."/>
            <person name="de Vries R.P."/>
            <person name="Wiebenga A."/>
            <person name="Stenlid J."/>
            <person name="Eastwood D."/>
            <person name="Grigoriev I.V."/>
            <person name="Berka R.M."/>
            <person name="Blanchette R.A."/>
            <person name="Kersten P."/>
            <person name="Martinez A.T."/>
            <person name="Vicuna R."/>
            <person name="Cullen D."/>
        </authorList>
    </citation>
    <scope>NUCLEOTIDE SEQUENCE [LARGE SCALE GENOMIC DNA]</scope>
    <source>
        <strain evidence="2 3">B</strain>
    </source>
</reference>
<accession>M2QEI2</accession>
<proteinExistence type="predicted"/>
<feature type="compositionally biased region" description="Basic and acidic residues" evidence="1">
    <location>
        <begin position="182"/>
        <end position="195"/>
    </location>
</feature>
<protein>
    <submittedName>
        <fullName evidence="2">Uncharacterized protein</fullName>
    </submittedName>
</protein>
<dbReference type="Proteomes" id="UP000016930">
    <property type="component" value="Unassembled WGS sequence"/>
</dbReference>
<organism evidence="2 3">
    <name type="scientific">Ceriporiopsis subvermispora (strain B)</name>
    <name type="common">White-rot fungus</name>
    <name type="synonym">Gelatoporia subvermispora</name>
    <dbReference type="NCBI Taxonomy" id="914234"/>
    <lineage>
        <taxon>Eukaryota</taxon>
        <taxon>Fungi</taxon>
        <taxon>Dikarya</taxon>
        <taxon>Basidiomycota</taxon>
        <taxon>Agaricomycotina</taxon>
        <taxon>Agaricomycetes</taxon>
        <taxon>Polyporales</taxon>
        <taxon>Gelatoporiaceae</taxon>
        <taxon>Gelatoporia</taxon>
    </lineage>
</organism>
<name>M2QEI2_CERS8</name>